<dbReference type="EMBL" id="BIXY01000013">
    <property type="protein sequence ID" value="GCF07728.1"/>
    <property type="molecule type" value="Genomic_DNA"/>
</dbReference>
<organism evidence="3 4">
    <name type="scientific">Dictyobacter arantiisoli</name>
    <dbReference type="NCBI Taxonomy" id="2014874"/>
    <lineage>
        <taxon>Bacteria</taxon>
        <taxon>Bacillati</taxon>
        <taxon>Chloroflexota</taxon>
        <taxon>Ktedonobacteria</taxon>
        <taxon>Ktedonobacterales</taxon>
        <taxon>Dictyobacteraceae</taxon>
        <taxon>Dictyobacter</taxon>
    </lineage>
</organism>
<dbReference type="GO" id="GO:0009116">
    <property type="term" value="P:nucleoside metabolic process"/>
    <property type="evidence" value="ECO:0007669"/>
    <property type="project" value="InterPro"/>
</dbReference>
<dbReference type="Proteomes" id="UP000322530">
    <property type="component" value="Unassembled WGS sequence"/>
</dbReference>
<evidence type="ECO:0000313" key="4">
    <source>
        <dbReference type="Proteomes" id="UP000322530"/>
    </source>
</evidence>
<evidence type="ECO:0000259" key="2">
    <source>
        <dbReference type="Pfam" id="PF01048"/>
    </source>
</evidence>
<dbReference type="Gene3D" id="3.40.50.1580">
    <property type="entry name" value="Nucleoside phosphorylase domain"/>
    <property type="match status" value="1"/>
</dbReference>
<dbReference type="InterPro" id="IPR000845">
    <property type="entry name" value="Nucleoside_phosphorylase_d"/>
</dbReference>
<feature type="compositionally biased region" description="Polar residues" evidence="1">
    <location>
        <begin position="292"/>
        <end position="302"/>
    </location>
</feature>
<evidence type="ECO:0000256" key="1">
    <source>
        <dbReference type="SAM" id="MobiDB-lite"/>
    </source>
</evidence>
<reference evidence="3 4" key="1">
    <citation type="submission" date="2019-01" db="EMBL/GenBank/DDBJ databases">
        <title>Draft genome sequence of Dictyobacter sp. Uno17.</title>
        <authorList>
            <person name="Wang C.M."/>
            <person name="Zheng Y."/>
            <person name="Sakai Y."/>
            <person name="Abe K."/>
            <person name="Yokota A."/>
            <person name="Yabe S."/>
        </authorList>
    </citation>
    <scope>NUCLEOTIDE SEQUENCE [LARGE SCALE GENOMIC DNA]</scope>
    <source>
        <strain evidence="3 4">Uno17</strain>
    </source>
</reference>
<protein>
    <recommendedName>
        <fullName evidence="2">Nucleoside phosphorylase domain-containing protein</fullName>
    </recommendedName>
</protein>
<name>A0A5A5T8J6_9CHLR</name>
<dbReference type="PANTHER" id="PTHR46832:SF1">
    <property type="entry name" value="5'-METHYLTHIOADENOSINE_S-ADENOSYLHOMOCYSTEINE NUCLEOSIDASE"/>
    <property type="match status" value="1"/>
</dbReference>
<dbReference type="Pfam" id="PF01048">
    <property type="entry name" value="PNP_UDP_1"/>
    <property type="match status" value="1"/>
</dbReference>
<dbReference type="PANTHER" id="PTHR46832">
    <property type="entry name" value="5'-METHYLTHIOADENOSINE/S-ADENOSYLHOMOCYSTEINE NUCLEOSIDASE"/>
    <property type="match status" value="1"/>
</dbReference>
<dbReference type="SUPFAM" id="SSF53167">
    <property type="entry name" value="Purine and uridine phosphorylases"/>
    <property type="match status" value="1"/>
</dbReference>
<dbReference type="GO" id="GO:0019284">
    <property type="term" value="P:L-methionine salvage from S-adenosylmethionine"/>
    <property type="evidence" value="ECO:0007669"/>
    <property type="project" value="TreeGrafter"/>
</dbReference>
<dbReference type="AlphaFoldDB" id="A0A5A5T8J6"/>
<dbReference type="RefSeq" id="WP_149400731.1">
    <property type="nucleotide sequence ID" value="NZ_BIXY01000013.1"/>
</dbReference>
<dbReference type="InterPro" id="IPR035994">
    <property type="entry name" value="Nucleoside_phosphorylase_sf"/>
</dbReference>
<dbReference type="GO" id="GO:0005829">
    <property type="term" value="C:cytosol"/>
    <property type="evidence" value="ECO:0007669"/>
    <property type="project" value="TreeGrafter"/>
</dbReference>
<proteinExistence type="predicted"/>
<dbReference type="GO" id="GO:0008930">
    <property type="term" value="F:methylthioadenosine nucleosidase activity"/>
    <property type="evidence" value="ECO:0007669"/>
    <property type="project" value="TreeGrafter"/>
</dbReference>
<dbReference type="OrthoDB" id="157431at2"/>
<evidence type="ECO:0000313" key="3">
    <source>
        <dbReference type="EMBL" id="GCF07728.1"/>
    </source>
</evidence>
<accession>A0A5A5T8J6</accession>
<keyword evidence="4" id="KW-1185">Reference proteome</keyword>
<comment type="caution">
    <text evidence="3">The sequence shown here is derived from an EMBL/GenBank/DDBJ whole genome shotgun (WGS) entry which is preliminary data.</text>
</comment>
<gene>
    <name evidence="3" type="ORF">KDI_12920</name>
</gene>
<feature type="domain" description="Nucleoside phosphorylase" evidence="2">
    <location>
        <begin position="10"/>
        <end position="257"/>
    </location>
</feature>
<feature type="region of interest" description="Disordered" evidence="1">
    <location>
        <begin position="279"/>
        <end position="302"/>
    </location>
</feature>
<dbReference type="CDD" id="cd09008">
    <property type="entry name" value="MTAN"/>
    <property type="match status" value="1"/>
</dbReference>
<dbReference type="GO" id="GO:0008782">
    <property type="term" value="F:adenosylhomocysteine nucleosidase activity"/>
    <property type="evidence" value="ECO:0007669"/>
    <property type="project" value="TreeGrafter"/>
</dbReference>
<sequence length="486" mass="52953">MITQTTDKRAVILTALEVEFLAVLAHLRAVREEIHKGTVYTVGSFIEGSQRWEICLVQTGAGNNAAAFEAERAINYFQPQIILFVGVAGGIKDVRVGDVVAATKVYGYESGKSLFRSSFRSRPDVGESSYGLIQRARAEARKNNWRQRLLSSTTAASAQAQESEPPIVLVGAIAAGEKVLASADAQIVTFLKNTYNDTLAVEMEGRGLLKAAHANEPVKALIIRGISDLLDNKQNSDAQGSQPRAASAASAFAFEILAQLDPPVNASASMDTAAISATQSGAQAHVQRSAPPASQQDSNQDNQPLQLADVYISEDNQKTLLDLTFYNAGSRPILLTRVLLDILDVGPFYREAEDSTRSFLPASQQYEVELAPDMQGQQQTLKVSQQLQPGESDRIQLNLGQCNDDPGLAYVWYRIKLTIPFHGQSGVVLASEPLLLSFPPVNLKHLDVWDQRDENSAVNLATLQHMSTLTAERSRSVATTIQKYQR</sequence>